<feature type="transmembrane region" description="Helical" evidence="15">
    <location>
        <begin position="480"/>
        <end position="502"/>
    </location>
</feature>
<evidence type="ECO:0000259" key="18">
    <source>
        <dbReference type="Pfam" id="PF22249"/>
    </source>
</evidence>
<keyword evidence="8" id="KW-0256">Endoplasmic reticulum</keyword>
<dbReference type="STRING" id="30019.A0A0M4E768"/>
<keyword evidence="6" id="KW-0479">Metal-binding</keyword>
<keyword evidence="5 15" id="KW-0812">Transmembrane</keyword>
<feature type="transmembrane region" description="Helical" evidence="15">
    <location>
        <begin position="508"/>
        <end position="527"/>
    </location>
</feature>
<dbReference type="SUPFAM" id="SSF53187">
    <property type="entry name" value="Zn-dependent exopeptidases"/>
    <property type="match status" value="1"/>
</dbReference>
<dbReference type="EMBL" id="CP012524">
    <property type="protein sequence ID" value="ALC42478.1"/>
    <property type="molecule type" value="Genomic_DNA"/>
</dbReference>
<keyword evidence="4" id="KW-0645">Protease</keyword>
<protein>
    <recommendedName>
        <fullName evidence="14">FXNA-like protease</fullName>
    </recommendedName>
</protein>
<keyword evidence="10 15" id="KW-1133">Transmembrane helix</keyword>
<evidence type="ECO:0000259" key="16">
    <source>
        <dbReference type="Pfam" id="PF04389"/>
    </source>
</evidence>
<dbReference type="FunFam" id="3.40.630.10:FF:000008">
    <property type="entry name" value="Endoplasmic reticulum metallopeptidase 1"/>
    <property type="match status" value="1"/>
</dbReference>
<feature type="transmembrane region" description="Helical" evidence="15">
    <location>
        <begin position="606"/>
        <end position="628"/>
    </location>
</feature>
<evidence type="ECO:0000256" key="10">
    <source>
        <dbReference type="ARBA" id="ARBA00022989"/>
    </source>
</evidence>
<dbReference type="InterPro" id="IPR053974">
    <property type="entry name" value="ERMP1_1-A_TM"/>
</dbReference>
<keyword evidence="20" id="KW-1185">Reference proteome</keyword>
<dbReference type="Gene3D" id="3.40.630.10">
    <property type="entry name" value="Zn peptidases"/>
    <property type="match status" value="1"/>
</dbReference>
<evidence type="ECO:0000259" key="17">
    <source>
        <dbReference type="Pfam" id="PF22248"/>
    </source>
</evidence>
<organism evidence="19 20">
    <name type="scientific">Drosophila busckii</name>
    <name type="common">Fruit fly</name>
    <dbReference type="NCBI Taxonomy" id="30019"/>
    <lineage>
        <taxon>Eukaryota</taxon>
        <taxon>Metazoa</taxon>
        <taxon>Ecdysozoa</taxon>
        <taxon>Arthropoda</taxon>
        <taxon>Hexapoda</taxon>
        <taxon>Insecta</taxon>
        <taxon>Pterygota</taxon>
        <taxon>Neoptera</taxon>
        <taxon>Endopterygota</taxon>
        <taxon>Diptera</taxon>
        <taxon>Brachycera</taxon>
        <taxon>Muscomorpha</taxon>
        <taxon>Ephydroidea</taxon>
        <taxon>Drosophilidae</taxon>
        <taxon>Drosophila</taxon>
    </lineage>
</organism>
<evidence type="ECO:0000256" key="6">
    <source>
        <dbReference type="ARBA" id="ARBA00022723"/>
    </source>
</evidence>
<keyword evidence="12 15" id="KW-0472">Membrane</keyword>
<feature type="transmembrane region" description="Helical" evidence="15">
    <location>
        <begin position="368"/>
        <end position="387"/>
    </location>
</feature>
<evidence type="ECO:0000256" key="5">
    <source>
        <dbReference type="ARBA" id="ARBA00022692"/>
    </source>
</evidence>
<feature type="transmembrane region" description="Helical" evidence="15">
    <location>
        <begin position="577"/>
        <end position="599"/>
    </location>
</feature>
<evidence type="ECO:0000256" key="1">
    <source>
        <dbReference type="ARBA" id="ARBA00001947"/>
    </source>
</evidence>
<keyword evidence="9" id="KW-0862">Zinc</keyword>
<comment type="cofactor">
    <cofactor evidence="1">
        <name>Zn(2+)</name>
        <dbReference type="ChEBI" id="CHEBI:29105"/>
    </cofactor>
</comment>
<feature type="transmembrane region" description="Helical" evidence="15">
    <location>
        <begin position="441"/>
        <end position="468"/>
    </location>
</feature>
<evidence type="ECO:0000313" key="20">
    <source>
        <dbReference type="Proteomes" id="UP000494163"/>
    </source>
</evidence>
<evidence type="ECO:0000256" key="2">
    <source>
        <dbReference type="ARBA" id="ARBA00004477"/>
    </source>
</evidence>
<feature type="transmembrane region" description="Helical" evidence="15">
    <location>
        <begin position="548"/>
        <end position="565"/>
    </location>
</feature>
<gene>
    <name evidence="19" type="ORF">Dbus_chr2Rg2057</name>
</gene>
<proteinExistence type="inferred from homology"/>
<dbReference type="PANTHER" id="PTHR12147">
    <property type="entry name" value="METALLOPEPTIDASE M28 FAMILY MEMBER"/>
    <property type="match status" value="1"/>
</dbReference>
<dbReference type="InterPro" id="IPR045175">
    <property type="entry name" value="M28_fam"/>
</dbReference>
<keyword evidence="11" id="KW-0482">Metalloprotease</keyword>
<evidence type="ECO:0000256" key="7">
    <source>
        <dbReference type="ARBA" id="ARBA00022801"/>
    </source>
</evidence>
<dbReference type="GO" id="GO:0046872">
    <property type="term" value="F:metal ion binding"/>
    <property type="evidence" value="ECO:0007669"/>
    <property type="project" value="UniProtKB-KW"/>
</dbReference>
<feature type="non-terminal residue" evidence="19">
    <location>
        <position position="1"/>
    </location>
</feature>
<feature type="domain" description="Peptidase M28" evidence="16">
    <location>
        <begin position="135"/>
        <end position="328"/>
    </location>
</feature>
<dbReference type="CDD" id="cd03875">
    <property type="entry name" value="M28_Fxna_like"/>
    <property type="match status" value="1"/>
</dbReference>
<dbReference type="AlphaFoldDB" id="A0A0M4E768"/>
<dbReference type="GO" id="GO:0005789">
    <property type="term" value="C:endoplasmic reticulum membrane"/>
    <property type="evidence" value="ECO:0007669"/>
    <property type="project" value="UniProtKB-SubCell"/>
</dbReference>
<evidence type="ECO:0000256" key="4">
    <source>
        <dbReference type="ARBA" id="ARBA00022670"/>
    </source>
</evidence>
<sequence>NVSEKDAKKQGSNNKWPWYGAPIFCVIWFTLFYVTAIPSFYSYPNQLYIRDEVKHPDEFIGERAQIQLAEFAAIGNKMLGSMGHVNTLNFILREIEKINAQARKDIYELEWEVQHGRGTFYLWNVTSTYDNVTSVVAKIKRKDSQNNNYLLLNSHFDSEAKTPGVGDAGIMIVIMLETLRVISRSERPLVHPLVFLFNGAEETGLRASHSFITNHRWAPNCKALINLDSSGSGGREVLFQTGPNHPWLARYYKKHAPHPFSITLAEELFQNNFIPSDTDFRIFRDFGSLPGLDMAHALNGYVYHTTYDDFKNLERGTYQSTGENVLALTWALANAPELDDPAAHEEGHAIFFDFLGWFMIVYNESAGIAINIVVSISALICICLSLFMMTKGDAADAPKTVAKRFGIIFGVQVISVAVAWCLTILVAVFMHGVGLGQSWYYHIWMTFGLYFCPMFLGLGLVPAFYIQFAKKKTNMKLNQTIACFMHAHCILIVLVCLILTGLGIRSAFFPMIGLFFYTISLILQLVSKLTLKSNCFMTTHLLCQLLPFFYYTSILYMLLLIFVPMQGRDGPESKPDMLVALFIAVISTHFAGFLIPILLKFRKTKICMSIFGVLTIIFIILAATPVGFPYKPEVAAQRYFVLHTQRTLHDEKNITAVQESGFYVQPVDTRYSELYDTTLKNVEPASWLKDNCAAEPFCGLALYGGRWLKWKNEARWIYTDTAPAFPVKSEFALVSQQSLSANKQRYEFRLKGGDRIILFIAPKANVKITNWSFDETILTDKHSPPYFVHHVNAMIKTAYNIWLEFEHDATHVEAPYMKIAMVQHFLYHPESYTPAFKDFLKTFPDWTYTTDWFSSYDSWHF</sequence>
<comment type="subcellular location">
    <subcellularLocation>
        <location evidence="2">Endoplasmic reticulum membrane</location>
        <topology evidence="2">Multi-pass membrane protein</topology>
    </subcellularLocation>
</comment>
<dbReference type="Pfam" id="PF22248">
    <property type="entry name" value="ERMP1_C"/>
    <property type="match status" value="1"/>
</dbReference>
<dbReference type="InterPro" id="IPR053973">
    <property type="entry name" value="ERMP1-like_C"/>
</dbReference>
<dbReference type="InterPro" id="IPR048024">
    <property type="entry name" value="Fxna-like_M28_dom"/>
</dbReference>
<evidence type="ECO:0000256" key="3">
    <source>
        <dbReference type="ARBA" id="ARBA00010918"/>
    </source>
</evidence>
<evidence type="ECO:0000313" key="19">
    <source>
        <dbReference type="EMBL" id="ALC42478.1"/>
    </source>
</evidence>
<keyword evidence="13" id="KW-0325">Glycoprotein</keyword>
<dbReference type="Pfam" id="PF04389">
    <property type="entry name" value="Peptidase_M28"/>
    <property type="match status" value="1"/>
</dbReference>
<evidence type="ECO:0000256" key="8">
    <source>
        <dbReference type="ARBA" id="ARBA00022824"/>
    </source>
</evidence>
<evidence type="ECO:0000256" key="15">
    <source>
        <dbReference type="SAM" id="Phobius"/>
    </source>
</evidence>
<dbReference type="InterPro" id="IPR007484">
    <property type="entry name" value="Peptidase_M28"/>
</dbReference>
<evidence type="ECO:0000256" key="12">
    <source>
        <dbReference type="ARBA" id="ARBA00023136"/>
    </source>
</evidence>
<dbReference type="GO" id="GO:0008235">
    <property type="term" value="F:metalloexopeptidase activity"/>
    <property type="evidence" value="ECO:0007669"/>
    <property type="project" value="InterPro"/>
</dbReference>
<comment type="similarity">
    <text evidence="3">Belongs to the peptidase M28 family.</text>
</comment>
<dbReference type="OrthoDB" id="76293at2759"/>
<dbReference type="OMA" id="RTHIFEY"/>
<dbReference type="Pfam" id="PF22249">
    <property type="entry name" value="ERMP1-TM"/>
    <property type="match status" value="1"/>
</dbReference>
<feature type="transmembrane region" description="Helical" evidence="15">
    <location>
        <begin position="407"/>
        <end position="429"/>
    </location>
</feature>
<evidence type="ECO:0000256" key="14">
    <source>
        <dbReference type="ARBA" id="ARBA00078796"/>
    </source>
</evidence>
<reference evidence="19 20" key="1">
    <citation type="submission" date="2015-08" db="EMBL/GenBank/DDBJ databases">
        <title>Ancestral chromatin configuration constrains chromatin evolution on differentiating sex chromosomes in Drosophila.</title>
        <authorList>
            <person name="Zhou Q."/>
            <person name="Bachtrog D."/>
        </authorList>
    </citation>
    <scope>NUCLEOTIDE SEQUENCE [LARGE SCALE GENOMIC DNA]</scope>
    <source>
        <tissue evidence="19">Whole larvae</tissue>
    </source>
</reference>
<feature type="transmembrane region" description="Helical" evidence="15">
    <location>
        <begin position="21"/>
        <end position="41"/>
    </location>
</feature>
<accession>A0A0M4E768</accession>
<name>A0A0M4E768_DROBS</name>
<evidence type="ECO:0000256" key="9">
    <source>
        <dbReference type="ARBA" id="ARBA00022833"/>
    </source>
</evidence>
<feature type="domain" description="Endoplasmic reticulum metallopeptidase 1/1-A TM" evidence="18">
    <location>
        <begin position="404"/>
        <end position="621"/>
    </location>
</feature>
<dbReference type="GO" id="GO:0006508">
    <property type="term" value="P:proteolysis"/>
    <property type="evidence" value="ECO:0007669"/>
    <property type="project" value="UniProtKB-KW"/>
</dbReference>
<dbReference type="PANTHER" id="PTHR12147:SF22">
    <property type="entry name" value="ENDOPLASMIC RETICULUM METALLOPEPTIDASE 1"/>
    <property type="match status" value="1"/>
</dbReference>
<keyword evidence="7" id="KW-0378">Hydrolase</keyword>
<feature type="domain" description="Endoplasmic reticulum metallopeptidase 1-like C-terminal" evidence="17">
    <location>
        <begin position="635"/>
        <end position="859"/>
    </location>
</feature>
<evidence type="ECO:0000256" key="13">
    <source>
        <dbReference type="ARBA" id="ARBA00023180"/>
    </source>
</evidence>
<evidence type="ECO:0000256" key="11">
    <source>
        <dbReference type="ARBA" id="ARBA00023049"/>
    </source>
</evidence>
<dbReference type="Proteomes" id="UP000494163">
    <property type="component" value="Chromosome 2R"/>
</dbReference>